<dbReference type="InterPro" id="IPR013381">
    <property type="entry name" value="CRISPR-assoc_prot_Cse1"/>
</dbReference>
<dbReference type="NCBIfam" id="TIGR02547">
    <property type="entry name" value="casA_cse1"/>
    <property type="match status" value="1"/>
</dbReference>
<dbReference type="Gene3D" id="1.10.132.100">
    <property type="match status" value="1"/>
</dbReference>
<dbReference type="Pfam" id="PF09481">
    <property type="entry name" value="CRISPR_Cse1"/>
    <property type="match status" value="1"/>
</dbReference>
<name>A0A930PHX8_9MICC</name>
<proteinExistence type="predicted"/>
<dbReference type="CDD" id="cd09729">
    <property type="entry name" value="Cse1_I-E"/>
    <property type="match status" value="1"/>
</dbReference>
<dbReference type="EMBL" id="JABZXO010000015">
    <property type="protein sequence ID" value="MBF1657531.1"/>
    <property type="molecule type" value="Genomic_DNA"/>
</dbReference>
<organism evidence="1 2">
    <name type="scientific">Rothia mucilaginosa</name>
    <dbReference type="NCBI Taxonomy" id="43675"/>
    <lineage>
        <taxon>Bacteria</taxon>
        <taxon>Bacillati</taxon>
        <taxon>Actinomycetota</taxon>
        <taxon>Actinomycetes</taxon>
        <taxon>Micrococcales</taxon>
        <taxon>Micrococcaceae</taxon>
        <taxon>Rothia</taxon>
    </lineage>
</organism>
<dbReference type="AlphaFoldDB" id="A0A930PHX8"/>
<gene>
    <name evidence="1" type="primary">casA</name>
    <name evidence="1" type="ORF">HXO61_06335</name>
</gene>
<reference evidence="1" key="1">
    <citation type="submission" date="2020-04" db="EMBL/GenBank/DDBJ databases">
        <title>Deep metagenomics examines the oral microbiome during advanced dental caries in children, revealing novel taxa and co-occurrences with host molecules.</title>
        <authorList>
            <person name="Baker J.L."/>
            <person name="Morton J.T."/>
            <person name="Dinis M."/>
            <person name="Alvarez R."/>
            <person name="Tran N.C."/>
            <person name="Knight R."/>
            <person name="Edlund A."/>
        </authorList>
    </citation>
    <scope>NUCLEOTIDE SEQUENCE</scope>
    <source>
        <strain evidence="1">JCVI_39_bin.18</strain>
    </source>
</reference>
<evidence type="ECO:0000313" key="1">
    <source>
        <dbReference type="EMBL" id="MBF1657531.1"/>
    </source>
</evidence>
<accession>A0A930PHX8</accession>
<dbReference type="Proteomes" id="UP000770330">
    <property type="component" value="Unassembled WGS sequence"/>
</dbReference>
<evidence type="ECO:0000313" key="2">
    <source>
        <dbReference type="Proteomes" id="UP000770330"/>
    </source>
</evidence>
<comment type="caution">
    <text evidence="1">The sequence shown here is derived from an EMBL/GenBank/DDBJ whole genome shotgun (WGS) entry which is preliminary data.</text>
</comment>
<dbReference type="RefSeq" id="WP_303938172.1">
    <property type="nucleotide sequence ID" value="NZ_JABZXN010000037.1"/>
</dbReference>
<protein>
    <submittedName>
        <fullName evidence="1">Type I-E CRISPR-associated protein Cse1/CasA</fullName>
    </submittedName>
</protein>
<sequence length="561" mass="62878">MVVMGEPRFNLVDEAWILARLKSGEVVELSLRDYFKRVYEIDRIQSDNPLTDTAIFGVVLVIFARASFLADSIDTSNGPAQWIRQMREPDANNLAAVLGYLEIFKDRFWLVGGERPFMQVHDLHTAKGDTKPVSRLVLDSESEYFSQRAEVALKSLSFAEAARYLVTLHAYDYSGIKSGAVGDPRVKGGKGYPLGVGWYGATGKVIVHGANMMETLLYSLDYEQLTDKESFEQDVPVWERAEPDTAAPRAYTGGPAAQYKDQPVPASGMCEILTWQSRRIRLHHDGNRVTSVLISNGDKWLDRNTYTDPLTGYRYSKNQSSKTEQVWMPQTHAAERTLWRGADALLTRLTPESEKQNKPAPVIRQLGSGRYFPTDAEVQVQLVGVEYGTQSSIIENIISDSMTLELSLLTDEGVSASQMVRENIQTTMDAAIALGQFAGQLLQAAGREYEFRADATEALLNRMEDAFRLWLADQRASEDIAEKKKEWQSRVRAVITQESDLLKYNAGPKAMLGTFGKDPAGNEVLYNVARAERLLHARLRKIIPLAYQDSTSHSDKEETNE</sequence>